<feature type="transmembrane region" description="Helical" evidence="2">
    <location>
        <begin position="21"/>
        <end position="42"/>
    </location>
</feature>
<evidence type="ECO:0000313" key="4">
    <source>
        <dbReference type="EMBL" id="SET93180.1"/>
    </source>
</evidence>
<keyword evidence="1 2" id="KW-0472">Membrane</keyword>
<dbReference type="InterPro" id="IPR006665">
    <property type="entry name" value="OmpA-like"/>
</dbReference>
<dbReference type="Proteomes" id="UP000199095">
    <property type="component" value="Unassembled WGS sequence"/>
</dbReference>
<keyword evidence="2" id="KW-1133">Transmembrane helix</keyword>
<organism evidence="4 5">
    <name type="scientific">Salinibacillus kushneri</name>
    <dbReference type="NCBI Taxonomy" id="237682"/>
    <lineage>
        <taxon>Bacteria</taxon>
        <taxon>Bacillati</taxon>
        <taxon>Bacillota</taxon>
        <taxon>Bacilli</taxon>
        <taxon>Bacillales</taxon>
        <taxon>Bacillaceae</taxon>
        <taxon>Salinibacillus</taxon>
    </lineage>
</organism>
<name>A0A1I0I937_9BACI</name>
<dbReference type="EMBL" id="FOHJ01000011">
    <property type="protein sequence ID" value="SET93180.1"/>
    <property type="molecule type" value="Genomic_DNA"/>
</dbReference>
<accession>A0A1I0I937</accession>
<gene>
    <name evidence="4" type="ORF">SAMN05421676_11157</name>
</gene>
<keyword evidence="5" id="KW-1185">Reference proteome</keyword>
<dbReference type="InterPro" id="IPR050330">
    <property type="entry name" value="Bact_OuterMem_StrucFunc"/>
</dbReference>
<dbReference type="SUPFAM" id="SSF103088">
    <property type="entry name" value="OmpA-like"/>
    <property type="match status" value="1"/>
</dbReference>
<dbReference type="InterPro" id="IPR036737">
    <property type="entry name" value="OmpA-like_sf"/>
</dbReference>
<dbReference type="Pfam" id="PF00691">
    <property type="entry name" value="OmpA"/>
    <property type="match status" value="1"/>
</dbReference>
<dbReference type="PANTHER" id="PTHR30329:SF21">
    <property type="entry name" value="LIPOPROTEIN YIAD-RELATED"/>
    <property type="match status" value="1"/>
</dbReference>
<dbReference type="CDD" id="cd07185">
    <property type="entry name" value="OmpA_C-like"/>
    <property type="match status" value="1"/>
</dbReference>
<sequence>MNSKYNRLFKASTREGNFWPAFTDILATILLVILLILITLMFTKQQQIEGKEKEVQEKEEIIDSLVGYERGMIEQLSKAFQQEGVDVEIDQESGSIKFDSDLLFDYDEAILKSQFKQQLQEIIPVYTSVLLNEENQDKVDSILIEGHTDSDGSYMYNLELSQARALSIVSYILSDDFGDFPHKDVLREKISAIGKSESHPILVDGKEDMDQSRRVELKFRLAMNEQMQGVLDDLNVEQE</sequence>
<protein>
    <submittedName>
        <fullName evidence="4">Outer membrane protein OmpA</fullName>
    </submittedName>
</protein>
<evidence type="ECO:0000259" key="3">
    <source>
        <dbReference type="PROSITE" id="PS51123"/>
    </source>
</evidence>
<dbReference type="PANTHER" id="PTHR30329">
    <property type="entry name" value="STATOR ELEMENT OF FLAGELLAR MOTOR COMPLEX"/>
    <property type="match status" value="1"/>
</dbReference>
<dbReference type="OrthoDB" id="9805566at2"/>
<dbReference type="RefSeq" id="WP_093136883.1">
    <property type="nucleotide sequence ID" value="NZ_FOHJ01000011.1"/>
</dbReference>
<evidence type="ECO:0000256" key="1">
    <source>
        <dbReference type="PROSITE-ProRule" id="PRU00473"/>
    </source>
</evidence>
<dbReference type="GO" id="GO:0016020">
    <property type="term" value="C:membrane"/>
    <property type="evidence" value="ECO:0007669"/>
    <property type="project" value="UniProtKB-UniRule"/>
</dbReference>
<proteinExistence type="predicted"/>
<evidence type="ECO:0000256" key="2">
    <source>
        <dbReference type="SAM" id="Phobius"/>
    </source>
</evidence>
<dbReference type="PROSITE" id="PS51123">
    <property type="entry name" value="OMPA_2"/>
    <property type="match status" value="1"/>
</dbReference>
<dbReference type="AlphaFoldDB" id="A0A1I0I937"/>
<keyword evidence="2" id="KW-0812">Transmembrane</keyword>
<feature type="domain" description="OmpA-like" evidence="3">
    <location>
        <begin position="91"/>
        <end position="223"/>
    </location>
</feature>
<reference evidence="5" key="1">
    <citation type="submission" date="2016-10" db="EMBL/GenBank/DDBJ databases">
        <authorList>
            <person name="Varghese N."/>
            <person name="Submissions S."/>
        </authorList>
    </citation>
    <scope>NUCLEOTIDE SEQUENCE [LARGE SCALE GENOMIC DNA]</scope>
    <source>
        <strain evidence="5">CGMCC 1.3566</strain>
    </source>
</reference>
<dbReference type="STRING" id="237682.SAMN05421676_11157"/>
<dbReference type="Gene3D" id="3.30.1330.60">
    <property type="entry name" value="OmpA-like domain"/>
    <property type="match status" value="1"/>
</dbReference>
<evidence type="ECO:0000313" key="5">
    <source>
        <dbReference type="Proteomes" id="UP000199095"/>
    </source>
</evidence>